<protein>
    <submittedName>
        <fullName evidence="1">Uncharacterized protein</fullName>
    </submittedName>
</protein>
<proteinExistence type="predicted"/>
<sequence length="583" mass="63366">MAERERGLRFMSDLIHGAAGDAKKHEGKALEWLDKLDPPDLSDTLTPQQNTALHIAVSFQKEGLARKITKSCPPLLYKSNSKGDIPLHIAAKAGHLDLAKLLTMEAPGDLEERTSQRVPGAMLRKTNLEGNTPLHEALKMGHEEISLFLLDLVEGGELGGIVNCAEESPLYLAVAASLKPVVLKLLDRPDCSIKGPDGQTPLHIAVINGRSERGLEIVKILLSQFERGDIERVDRFGKTALHYAAALGRRTNLVELVKANPSLVYVADNDGNLPLHIIVKDGSQFQMAKDILSSNACAAEILDRKGRNALHVAAMNGNLPMLKFLLELPEIKVLINERDSDGNTPLHLAVKIHFNRMVTELLVHGASGRITNKNGLTPRDVNDFDEEFYYKRILIKTTLKSNGAVKSPLAWVKKMSLGRRGKKYLSSSDLRSLANTLSVVAALIATVTFAAAFTFPGGYKNNDPAEGHPVFIKRAALKAFVLSDTMAFCTSLTVAFLMVYTLAGDQAFLVGALSVSIVLLWVAVGGTVVALASALYVVLSDESLWLAIAVTCIGCSVPLLVLGALCFSWYHTPSSFKKLRDKM</sequence>
<keyword evidence="2" id="KW-1185">Reference proteome</keyword>
<comment type="caution">
    <text evidence="1">The sequence shown here is derived from an EMBL/GenBank/DDBJ whole genome shotgun (WGS) entry which is preliminary data.</text>
</comment>
<dbReference type="EMBL" id="CM056815">
    <property type="protein sequence ID" value="KAJ8629798.1"/>
    <property type="molecule type" value="Genomic_DNA"/>
</dbReference>
<evidence type="ECO:0000313" key="1">
    <source>
        <dbReference type="EMBL" id="KAJ8629798.1"/>
    </source>
</evidence>
<evidence type="ECO:0000313" key="2">
    <source>
        <dbReference type="Proteomes" id="UP001234297"/>
    </source>
</evidence>
<gene>
    <name evidence="1" type="ORF">MRB53_023121</name>
</gene>
<name>A0ACC2L918_PERAE</name>
<accession>A0ACC2L918</accession>
<reference evidence="1 2" key="1">
    <citation type="journal article" date="2022" name="Hortic Res">
        <title>A haplotype resolved chromosomal level avocado genome allows analysis of novel avocado genes.</title>
        <authorList>
            <person name="Nath O."/>
            <person name="Fletcher S.J."/>
            <person name="Hayward A."/>
            <person name="Shaw L.M."/>
            <person name="Masouleh A.K."/>
            <person name="Furtado A."/>
            <person name="Henry R.J."/>
            <person name="Mitter N."/>
        </authorList>
    </citation>
    <scope>NUCLEOTIDE SEQUENCE [LARGE SCALE GENOMIC DNA]</scope>
    <source>
        <strain evidence="2">cv. Hass</strain>
    </source>
</reference>
<organism evidence="1 2">
    <name type="scientific">Persea americana</name>
    <name type="common">Avocado</name>
    <dbReference type="NCBI Taxonomy" id="3435"/>
    <lineage>
        <taxon>Eukaryota</taxon>
        <taxon>Viridiplantae</taxon>
        <taxon>Streptophyta</taxon>
        <taxon>Embryophyta</taxon>
        <taxon>Tracheophyta</taxon>
        <taxon>Spermatophyta</taxon>
        <taxon>Magnoliopsida</taxon>
        <taxon>Magnoliidae</taxon>
        <taxon>Laurales</taxon>
        <taxon>Lauraceae</taxon>
        <taxon>Persea</taxon>
    </lineage>
</organism>
<dbReference type="Proteomes" id="UP001234297">
    <property type="component" value="Chromosome 7"/>
</dbReference>